<dbReference type="GO" id="GO:0005737">
    <property type="term" value="C:cytoplasm"/>
    <property type="evidence" value="ECO:0007669"/>
    <property type="project" value="UniProtKB-SubCell"/>
</dbReference>
<dbReference type="GO" id="GO:0016887">
    <property type="term" value="F:ATP hydrolysis activity"/>
    <property type="evidence" value="ECO:0007669"/>
    <property type="project" value="UniProtKB-UniRule"/>
</dbReference>
<evidence type="ECO:0000256" key="11">
    <source>
        <dbReference type="PIRNR" id="PIRNR001174"/>
    </source>
</evidence>
<evidence type="ECO:0000256" key="3">
    <source>
        <dbReference type="ARBA" id="ARBA00022670"/>
    </source>
</evidence>
<protein>
    <recommendedName>
        <fullName evidence="10 11">Lon protease</fullName>
        <ecNumber evidence="10 11">3.4.21.53</ecNumber>
    </recommendedName>
    <alternativeName>
        <fullName evidence="10">ATP-dependent protease La</fullName>
    </alternativeName>
</protein>
<dbReference type="InterPro" id="IPR014721">
    <property type="entry name" value="Ribsml_uS5_D2-typ_fold_subgr"/>
</dbReference>
<keyword evidence="4 10" id="KW-0547">Nucleotide-binding</keyword>
<evidence type="ECO:0000256" key="4">
    <source>
        <dbReference type="ARBA" id="ARBA00022741"/>
    </source>
</evidence>
<dbReference type="SMART" id="SM00464">
    <property type="entry name" value="LON"/>
    <property type="match status" value="1"/>
</dbReference>
<dbReference type="InterPro" id="IPR015947">
    <property type="entry name" value="PUA-like_sf"/>
</dbReference>
<dbReference type="Pfam" id="PF02190">
    <property type="entry name" value="LON_substr_bdg"/>
    <property type="match status" value="1"/>
</dbReference>
<dbReference type="SUPFAM" id="SSF88697">
    <property type="entry name" value="PUA domain-like"/>
    <property type="match status" value="1"/>
</dbReference>
<comment type="catalytic activity">
    <reaction evidence="9 10 11 14">
        <text>Hydrolysis of proteins in presence of ATP.</text>
        <dbReference type="EC" id="3.4.21.53"/>
    </reaction>
</comment>
<gene>
    <name evidence="10" type="primary">lon</name>
    <name evidence="18" type="ORF">EWE75_02120</name>
</gene>
<dbReference type="NCBIfam" id="NF008053">
    <property type="entry name" value="PRK10787.1"/>
    <property type="match status" value="1"/>
</dbReference>
<evidence type="ECO:0000256" key="12">
    <source>
        <dbReference type="PIRSR" id="PIRSR001174-1"/>
    </source>
</evidence>
<dbReference type="InterPro" id="IPR054594">
    <property type="entry name" value="Lon_lid"/>
</dbReference>
<dbReference type="SUPFAM" id="SSF54211">
    <property type="entry name" value="Ribosomal protein S5 domain 2-like"/>
    <property type="match status" value="1"/>
</dbReference>
<dbReference type="EC" id="3.4.21.53" evidence="10 11"/>
<keyword evidence="8 10" id="KW-0346">Stress response</keyword>
<comment type="caution">
    <text evidence="18">The sequence shown here is derived from an EMBL/GenBank/DDBJ whole genome shotgun (WGS) entry which is preliminary data.</text>
</comment>
<comment type="induction">
    <text evidence="10">By heat shock.</text>
</comment>
<dbReference type="InterPro" id="IPR027065">
    <property type="entry name" value="Lon_Prtase"/>
</dbReference>
<comment type="subcellular location">
    <subcellularLocation>
        <location evidence="1 10 11">Cytoplasm</location>
    </subcellularLocation>
</comment>
<sequence length="808" mass="88395">MTQIYPVLPLRDIVVFPHMIVPLFVGRDKSVAALEAAMAADKEIFLVAQLDPAEDDPDRDDLYDIGVTATVLQLLKLPDGTVRVLVEGKKRAKFTDLDTAEGHLTASVELVEGAEGEEDLDAASKQVAHEIAALMRSVVDQFENYAKLNRKLPAETAVQLGEIEEPSRLADSVAANISVKVSDKQALLVETDPGKRLEMVYAFMEGELGVLQVEKKIKSRVKRQMEKTQREYYLNEQLKAIQRELGNEGEEGEGDEIAELTQKIATLKLSKEARSKATAELKKMKTMAPMSAEATVVRNYLDVLLGLPWGKKSKIKRDISAAQAVLDEDHYALEKVKDRIIEYLAVQARTNKLKGPILCLVGPPGVGKTSLGKSIAKATGREFIRQSLGGVRDEAEIRGHRRTYIGSLPGKIVTNLKKAGTSNPLFLLDEIDKLGQDFRGDPASALLEVLDPEQNAKFQDHYLEVDIDLSDVMFVTTANTLNLPQPLLDRMEIIRLEGYTEDEKVEIAQRHLIAKQIEVHGLKPGEFTLTTEGLRALIQYYTREAGVRTLEREIARLARKALRRILEGKDVTVTITPDNIGDFAGVKKYRHGLGEEENQIGAVTGLAWTEVGGELLTIESVTVPGKGAAKVTGKLGDVMKESIETAYSFVKARSPSYGIKPSLFARKDIHIHLPEGAVPKDGPSAGVGIVTSIVSTLTGVPVRREVAMTGEVTLRGRVLPIGGLKEKLLAALRGGITTVLIPQENEKDLAEIPANIRDGLKIIPVSHVDEVLRLALTAPIEPISWTEEDDLAAQPPAGVAPIGGERRH</sequence>
<dbReference type="Gene3D" id="3.40.50.300">
    <property type="entry name" value="P-loop containing nucleotide triphosphate hydrolases"/>
    <property type="match status" value="1"/>
</dbReference>
<dbReference type="AlphaFoldDB" id="A0A4Q6Y9D5"/>
<dbReference type="FunFam" id="3.40.50.300:FF:000021">
    <property type="entry name" value="Lon protease homolog"/>
    <property type="match status" value="1"/>
</dbReference>
<dbReference type="InterPro" id="IPR004815">
    <property type="entry name" value="Lon_bac/euk-typ"/>
</dbReference>
<dbReference type="HAMAP" id="MF_01973">
    <property type="entry name" value="lon_bact"/>
    <property type="match status" value="1"/>
</dbReference>
<feature type="active site" evidence="10 12">
    <location>
        <position position="727"/>
    </location>
</feature>
<comment type="function">
    <text evidence="10">ATP-dependent serine protease that mediates the selective degradation of mutant and abnormal proteins as well as certain short-lived regulatory proteins. Required for cellular homeostasis and for survival from DNA damage and developmental changes induced by stress. Degrades polypeptides processively to yield small peptide fragments that are 5 to 10 amino acids long. Binds to DNA in a double-stranded, site-specific manner.</text>
</comment>
<feature type="domain" description="Lon proteolytic" evidence="16">
    <location>
        <begin position="597"/>
        <end position="778"/>
    </location>
</feature>
<keyword evidence="19" id="KW-1185">Reference proteome</keyword>
<evidence type="ECO:0000256" key="10">
    <source>
        <dbReference type="HAMAP-Rule" id="MF_01973"/>
    </source>
</evidence>
<evidence type="ECO:0000313" key="18">
    <source>
        <dbReference type="EMBL" id="RZF66199.1"/>
    </source>
</evidence>
<reference evidence="18 19" key="1">
    <citation type="submission" date="2019-02" db="EMBL/GenBank/DDBJ databases">
        <authorList>
            <person name="Li Y."/>
        </authorList>
    </citation>
    <scope>NUCLEOTIDE SEQUENCE [LARGE SCALE GENOMIC DNA]</scope>
    <source>
        <strain evidence="18 19">3-7</strain>
    </source>
</reference>
<comment type="similarity">
    <text evidence="10 11 14">Belongs to the peptidase S16 family.</text>
</comment>
<dbReference type="GO" id="GO:0004176">
    <property type="term" value="F:ATP-dependent peptidase activity"/>
    <property type="evidence" value="ECO:0007669"/>
    <property type="project" value="UniProtKB-UniRule"/>
</dbReference>
<dbReference type="FunFam" id="1.20.5.5270:FF:000002">
    <property type="entry name" value="Lon protease homolog"/>
    <property type="match status" value="1"/>
</dbReference>
<keyword evidence="5 10" id="KW-0378">Hydrolase</keyword>
<evidence type="ECO:0000259" key="16">
    <source>
        <dbReference type="PROSITE" id="PS51786"/>
    </source>
</evidence>
<dbReference type="Gene3D" id="1.20.58.1480">
    <property type="match status" value="1"/>
</dbReference>
<dbReference type="RefSeq" id="WP_130155046.1">
    <property type="nucleotide sequence ID" value="NZ_SGIS01000002.1"/>
</dbReference>
<proteinExistence type="evidence at transcript level"/>
<dbReference type="InterPro" id="IPR027417">
    <property type="entry name" value="P-loop_NTPase"/>
</dbReference>
<dbReference type="InterPro" id="IPR003959">
    <property type="entry name" value="ATPase_AAA_core"/>
</dbReference>
<keyword evidence="2 10" id="KW-0963">Cytoplasm</keyword>
<evidence type="ECO:0000259" key="17">
    <source>
        <dbReference type="PROSITE" id="PS51787"/>
    </source>
</evidence>
<dbReference type="GO" id="GO:0005524">
    <property type="term" value="F:ATP binding"/>
    <property type="evidence" value="ECO:0007669"/>
    <property type="project" value="UniProtKB-UniRule"/>
</dbReference>
<keyword evidence="3 10" id="KW-0645">Protease</keyword>
<dbReference type="PANTHER" id="PTHR10046">
    <property type="entry name" value="ATP DEPENDENT LON PROTEASE FAMILY MEMBER"/>
    <property type="match status" value="1"/>
</dbReference>
<evidence type="ECO:0000256" key="14">
    <source>
        <dbReference type="PROSITE-ProRule" id="PRU01122"/>
    </source>
</evidence>
<dbReference type="GO" id="GO:0034605">
    <property type="term" value="P:cellular response to heat"/>
    <property type="evidence" value="ECO:0007669"/>
    <property type="project" value="UniProtKB-UniRule"/>
</dbReference>
<accession>A0A4Q6Y9D5</accession>
<dbReference type="InterPro" id="IPR008269">
    <property type="entry name" value="Lon_proteolytic"/>
</dbReference>
<dbReference type="CDD" id="cd19500">
    <property type="entry name" value="RecA-like_Lon"/>
    <property type="match status" value="1"/>
</dbReference>
<evidence type="ECO:0000256" key="1">
    <source>
        <dbReference type="ARBA" id="ARBA00004496"/>
    </source>
</evidence>
<dbReference type="Gene3D" id="1.20.5.5270">
    <property type="match status" value="1"/>
</dbReference>
<dbReference type="Gene3D" id="3.30.230.10">
    <property type="match status" value="1"/>
</dbReference>
<evidence type="ECO:0000256" key="8">
    <source>
        <dbReference type="ARBA" id="ARBA00023016"/>
    </source>
</evidence>
<comment type="subunit">
    <text evidence="10 11">Homohexamer. Organized in a ring with a central cavity.</text>
</comment>
<evidence type="ECO:0000313" key="19">
    <source>
        <dbReference type="Proteomes" id="UP000292085"/>
    </source>
</evidence>
<evidence type="ECO:0000256" key="2">
    <source>
        <dbReference type="ARBA" id="ARBA00022490"/>
    </source>
</evidence>
<dbReference type="Gene3D" id="1.10.8.60">
    <property type="match status" value="1"/>
</dbReference>
<evidence type="ECO:0000256" key="9">
    <source>
        <dbReference type="ARBA" id="ARBA00050665"/>
    </source>
</evidence>
<dbReference type="GO" id="GO:0004252">
    <property type="term" value="F:serine-type endopeptidase activity"/>
    <property type="evidence" value="ECO:0007669"/>
    <property type="project" value="UniProtKB-UniRule"/>
</dbReference>
<organism evidence="18 19">
    <name type="scientific">Sphingomonas populi</name>
    <dbReference type="NCBI Taxonomy" id="2484750"/>
    <lineage>
        <taxon>Bacteria</taxon>
        <taxon>Pseudomonadati</taxon>
        <taxon>Pseudomonadota</taxon>
        <taxon>Alphaproteobacteria</taxon>
        <taxon>Sphingomonadales</taxon>
        <taxon>Sphingomonadaceae</taxon>
        <taxon>Sphingomonas</taxon>
    </lineage>
</organism>
<evidence type="ECO:0000256" key="15">
    <source>
        <dbReference type="SAM" id="MobiDB-lite"/>
    </source>
</evidence>
<dbReference type="SMART" id="SM00382">
    <property type="entry name" value="AAA"/>
    <property type="match status" value="1"/>
</dbReference>
<dbReference type="InterPro" id="IPR003111">
    <property type="entry name" value="Lon_prtase_N"/>
</dbReference>
<dbReference type="Proteomes" id="UP000292085">
    <property type="component" value="Unassembled WGS sequence"/>
</dbReference>
<feature type="domain" description="Lon N-terminal" evidence="17">
    <location>
        <begin position="5"/>
        <end position="208"/>
    </location>
</feature>
<dbReference type="EMBL" id="SGIS01000002">
    <property type="protein sequence ID" value="RZF66199.1"/>
    <property type="molecule type" value="Genomic_DNA"/>
</dbReference>
<dbReference type="InterPro" id="IPR027543">
    <property type="entry name" value="Lon_bac"/>
</dbReference>
<dbReference type="Pfam" id="PF05362">
    <property type="entry name" value="Lon_C"/>
    <property type="match status" value="1"/>
</dbReference>
<name>A0A4Q6Y9D5_9SPHN</name>
<dbReference type="InterPro" id="IPR020568">
    <property type="entry name" value="Ribosomal_Su5_D2-typ_SF"/>
</dbReference>
<dbReference type="PROSITE" id="PS51787">
    <property type="entry name" value="LON_N"/>
    <property type="match status" value="1"/>
</dbReference>
<dbReference type="PIRSF" id="PIRSF001174">
    <property type="entry name" value="Lon_proteas"/>
    <property type="match status" value="1"/>
</dbReference>
<feature type="binding site" evidence="10 13">
    <location>
        <begin position="362"/>
        <end position="369"/>
    </location>
    <ligand>
        <name>ATP</name>
        <dbReference type="ChEBI" id="CHEBI:30616"/>
    </ligand>
</feature>
<evidence type="ECO:0000256" key="6">
    <source>
        <dbReference type="ARBA" id="ARBA00022825"/>
    </source>
</evidence>
<dbReference type="GO" id="GO:0006515">
    <property type="term" value="P:protein quality control for misfolded or incompletely synthesized proteins"/>
    <property type="evidence" value="ECO:0007669"/>
    <property type="project" value="UniProtKB-UniRule"/>
</dbReference>
<dbReference type="Gene3D" id="2.30.130.40">
    <property type="entry name" value="LON domain-like"/>
    <property type="match status" value="1"/>
</dbReference>
<dbReference type="NCBIfam" id="TIGR00763">
    <property type="entry name" value="lon"/>
    <property type="match status" value="1"/>
</dbReference>
<evidence type="ECO:0000256" key="5">
    <source>
        <dbReference type="ARBA" id="ARBA00022801"/>
    </source>
</evidence>
<keyword evidence="6 10" id="KW-0720">Serine protease</keyword>
<dbReference type="Pfam" id="PF00004">
    <property type="entry name" value="AAA"/>
    <property type="match status" value="1"/>
</dbReference>
<dbReference type="GO" id="GO:0043565">
    <property type="term" value="F:sequence-specific DNA binding"/>
    <property type="evidence" value="ECO:0007669"/>
    <property type="project" value="UniProtKB-UniRule"/>
</dbReference>
<dbReference type="Pfam" id="PF22667">
    <property type="entry name" value="Lon_lid"/>
    <property type="match status" value="1"/>
</dbReference>
<evidence type="ECO:0000256" key="7">
    <source>
        <dbReference type="ARBA" id="ARBA00022840"/>
    </source>
</evidence>
<dbReference type="InterPro" id="IPR003593">
    <property type="entry name" value="AAA+_ATPase"/>
</dbReference>
<keyword evidence="7 10" id="KW-0067">ATP-binding</keyword>
<feature type="active site" evidence="10 12">
    <location>
        <position position="684"/>
    </location>
</feature>
<dbReference type="SUPFAM" id="SSF52540">
    <property type="entry name" value="P-loop containing nucleoside triphosphate hydrolases"/>
    <property type="match status" value="1"/>
</dbReference>
<dbReference type="InterPro" id="IPR046336">
    <property type="entry name" value="Lon_prtase_N_sf"/>
</dbReference>
<dbReference type="PROSITE" id="PS51786">
    <property type="entry name" value="LON_PROTEOLYTIC"/>
    <property type="match status" value="1"/>
</dbReference>
<dbReference type="OrthoDB" id="9803599at2"/>
<feature type="region of interest" description="Disordered" evidence="15">
    <location>
        <begin position="787"/>
        <end position="808"/>
    </location>
</feature>
<dbReference type="PRINTS" id="PR00830">
    <property type="entry name" value="ENDOLAPTASE"/>
</dbReference>
<evidence type="ECO:0000256" key="13">
    <source>
        <dbReference type="PIRSR" id="PIRSR001174-2"/>
    </source>
</evidence>